<reference evidence="3 4" key="1">
    <citation type="submission" date="2019-11" db="EMBL/GenBank/DDBJ databases">
        <title>Metabolism of dissolved organic matter in forest soils.</title>
        <authorList>
            <person name="Cyle K.T."/>
            <person name="Wilhelm R.C."/>
            <person name="Martinez C.E."/>
        </authorList>
    </citation>
    <scope>NUCLEOTIDE SEQUENCE [LARGE SCALE GENOMIC DNA]</scope>
    <source>
        <strain evidence="3 4">1N</strain>
    </source>
</reference>
<keyword evidence="1" id="KW-0812">Transmembrane</keyword>
<gene>
    <name evidence="3" type="ORF">GNZ12_05075</name>
</gene>
<keyword evidence="1" id="KW-1133">Transmembrane helix</keyword>
<dbReference type="Proteomes" id="UP000652198">
    <property type="component" value="Unassembled WGS sequence"/>
</dbReference>
<dbReference type="PANTHER" id="PTHR37461:SF1">
    <property type="entry name" value="ANTI-SIGMA-K FACTOR RSKA"/>
    <property type="match status" value="1"/>
</dbReference>
<evidence type="ECO:0000313" key="3">
    <source>
        <dbReference type="EMBL" id="NPT40694.1"/>
    </source>
</evidence>
<sequence length="267" mass="28438">MNLHRYPQLVDMLAAEYVLGTLRGGARRRFQQYADHDTVIRQAVEAWQRRISPLAELAEPRMPPAAVWGAIERRLGLSSAREAARQATHPRTVVEKPARPSGSLFDNLAFWRGWAIGVTGFAAVAVVVAVRSLLPSGVTPATAPTVAQQPQTPEAAVSHVAVLNDKEAHPVMLVAWDEAHATMTLHPLGKVDLPAGRAMELWGIPANGHPVSLGMLPDSANGKVTAGQQKPERYAALAVSIEAPGGSPDHNAPTGPVVFSGKLLPVS</sequence>
<dbReference type="RefSeq" id="WP_172309319.1">
    <property type="nucleotide sequence ID" value="NZ_WOEY01000018.1"/>
</dbReference>
<dbReference type="EMBL" id="WOEY01000018">
    <property type="protein sequence ID" value="NPT40694.1"/>
    <property type="molecule type" value="Genomic_DNA"/>
</dbReference>
<feature type="transmembrane region" description="Helical" evidence="1">
    <location>
        <begin position="109"/>
        <end position="130"/>
    </location>
</feature>
<protein>
    <recommendedName>
        <fullName evidence="2">Anti-sigma K factor RskA C-terminal domain-containing protein</fullName>
    </recommendedName>
</protein>
<dbReference type="InterPro" id="IPR018764">
    <property type="entry name" value="RskA_C"/>
</dbReference>
<comment type="caution">
    <text evidence="3">The sequence shown here is derived from an EMBL/GenBank/DDBJ whole genome shotgun (WGS) entry which is preliminary data.</text>
</comment>
<dbReference type="PANTHER" id="PTHR37461">
    <property type="entry name" value="ANTI-SIGMA-K FACTOR RSKA"/>
    <property type="match status" value="1"/>
</dbReference>
<evidence type="ECO:0000313" key="4">
    <source>
        <dbReference type="Proteomes" id="UP000652198"/>
    </source>
</evidence>
<organism evidence="3 4">
    <name type="scientific">Paraburkholderia solitsugae</name>
    <dbReference type="NCBI Taxonomy" id="2675748"/>
    <lineage>
        <taxon>Bacteria</taxon>
        <taxon>Pseudomonadati</taxon>
        <taxon>Pseudomonadota</taxon>
        <taxon>Betaproteobacteria</taxon>
        <taxon>Burkholderiales</taxon>
        <taxon>Burkholderiaceae</taxon>
        <taxon>Paraburkholderia</taxon>
    </lineage>
</organism>
<dbReference type="Pfam" id="PF10099">
    <property type="entry name" value="RskA_C"/>
    <property type="match status" value="1"/>
</dbReference>
<proteinExistence type="predicted"/>
<feature type="domain" description="Anti-sigma K factor RskA C-terminal" evidence="2">
    <location>
        <begin position="120"/>
        <end position="257"/>
    </location>
</feature>
<accession>A0ABX2BJ84</accession>
<keyword evidence="1" id="KW-0472">Membrane</keyword>
<dbReference type="InterPro" id="IPR051474">
    <property type="entry name" value="Anti-sigma-K/W_factor"/>
</dbReference>
<name>A0ABX2BJ84_9BURK</name>
<evidence type="ECO:0000259" key="2">
    <source>
        <dbReference type="Pfam" id="PF10099"/>
    </source>
</evidence>
<keyword evidence="4" id="KW-1185">Reference proteome</keyword>
<evidence type="ECO:0000256" key="1">
    <source>
        <dbReference type="SAM" id="Phobius"/>
    </source>
</evidence>